<reference evidence="2 3" key="1">
    <citation type="journal article" date="2019" name="Nat. Microbiol.">
        <title>Mediterranean grassland soil C-N compound turnover is dependent on rainfall and depth, and is mediated by genomically divergent microorganisms.</title>
        <authorList>
            <person name="Diamond S."/>
            <person name="Andeer P.F."/>
            <person name="Li Z."/>
            <person name="Crits-Christoph A."/>
            <person name="Burstein D."/>
            <person name="Anantharaman K."/>
            <person name="Lane K.R."/>
            <person name="Thomas B.C."/>
            <person name="Pan C."/>
            <person name="Northen T.R."/>
            <person name="Banfield J.F."/>
        </authorList>
    </citation>
    <scope>NUCLEOTIDE SEQUENCE [LARGE SCALE GENOMIC DNA]</scope>
    <source>
        <strain evidence="2">NP_3</strain>
    </source>
</reference>
<gene>
    <name evidence="2" type="ORF">E6H00_08135</name>
</gene>
<comment type="caution">
    <text evidence="2">The sequence shown here is derived from an EMBL/GenBank/DDBJ whole genome shotgun (WGS) entry which is preliminary data.</text>
</comment>
<dbReference type="Gene3D" id="3.90.1070.10">
    <property type="match status" value="1"/>
</dbReference>
<dbReference type="InterPro" id="IPR029057">
    <property type="entry name" value="PRTase-like"/>
</dbReference>
<dbReference type="InterPro" id="IPR036412">
    <property type="entry name" value="HAD-like_sf"/>
</dbReference>
<organism evidence="2 3">
    <name type="scientific">Candidatus Segetimicrobium genomatis</name>
    <dbReference type="NCBI Taxonomy" id="2569760"/>
    <lineage>
        <taxon>Bacteria</taxon>
        <taxon>Bacillati</taxon>
        <taxon>Candidatus Sysuimicrobiota</taxon>
        <taxon>Candidatus Sysuimicrobiia</taxon>
        <taxon>Candidatus Sysuimicrobiales</taxon>
        <taxon>Candidatus Segetimicrobiaceae</taxon>
        <taxon>Candidatus Segetimicrobium</taxon>
    </lineage>
</organism>
<dbReference type="SUPFAM" id="SSF53271">
    <property type="entry name" value="PRTase-like"/>
    <property type="match status" value="1"/>
</dbReference>
<dbReference type="SUPFAM" id="SSF56784">
    <property type="entry name" value="HAD-like"/>
    <property type="match status" value="1"/>
</dbReference>
<name>A0A537K2K2_9BACT</name>
<dbReference type="Gene3D" id="3.40.50.2020">
    <property type="match status" value="1"/>
</dbReference>
<evidence type="ECO:0000256" key="1">
    <source>
        <dbReference type="SAM" id="MobiDB-lite"/>
    </source>
</evidence>
<dbReference type="AlphaFoldDB" id="A0A537K2K2"/>
<dbReference type="Proteomes" id="UP000318509">
    <property type="component" value="Unassembled WGS sequence"/>
</dbReference>
<dbReference type="InterPro" id="IPR023214">
    <property type="entry name" value="HAD_sf"/>
</dbReference>
<dbReference type="Gene3D" id="3.40.50.1000">
    <property type="entry name" value="HAD superfamily/HAD-like"/>
    <property type="match status" value="1"/>
</dbReference>
<protein>
    <submittedName>
        <fullName evidence="2">Uncharacterized protein</fullName>
    </submittedName>
</protein>
<dbReference type="EMBL" id="VBAK01000116">
    <property type="protein sequence ID" value="TMI89984.1"/>
    <property type="molecule type" value="Genomic_DNA"/>
</dbReference>
<proteinExistence type="predicted"/>
<sequence length="975" mass="106634">MTSPRMPGVADGSPPSSEPARRPLETALLDTEWNFYRAYPWCLNAFPRLREVIGFLKGELLRLDEVGEDWQRAEVMTNVFLFSCAIADTVDDYMLGERFDFSQAAAAAPPLGPGLRALDAVSRALGRVRERRLGRLRAWRDAWGDAVEAFLRVLVAGEGADRAAPAPARARLASLLGAGLPAGVLRRRPRVPSAFRTEDLTHVDVLALGRRFTAAFPDRRRPLLVVGLRTAGSCFAPLLCASLAVEGYRDLESVTVRPKKGLSRWEGMALARGAGKGAMAVIIDEPPNTAATLAKAVDLVRRAGFAAGDIVVLLPVHPAGRDWAAGPGFLALSGTRILTLDPEQWHKRRLLEPAAVEARLAEYFAQRGYGGVRVVTGPAAERLNAALERRSNDRWHARLKRIYEVRLDGEGGKTETRYVLAKSVGWGWLGYHAAIAGERISAFVPPLLGLRDGILYTEWLPQAGPGEAAADRDRWWDAAASYVAARARRLTLESDPTRDLSRSDQHRGFDLLAGALSRAYGWKAAAVLKRARLRHELARRACPVPTLVDGKMRPREWIMGPGSPLKTDFEHHGQGKYQLNTADPAYDLAEAMLYLGPSEAEEGRFISRYIEHSGDAGVRERLFFNKLLAGMWAMNEAVTSLADETLSDRAQEFNRLYLDAWHFLTVHTVRLGGRICGRPAALRWGSPLVVMDIDGVLDTEIFGFPSASAASLSALSLLHAHGVPVALNTARPLAQVKEYSRAYGFVGAVAEYGGVVWDAVDGGERILVSAESLQQMDEVRRALRQAPGVFLNEDCRYFIRAYTFERGATVPLPTLFIRDLLAGLGAARLGFLQTYLDTAIVAREVDKGKGLLALLELSGRSGIETIAIGDGEADLAMFHAAGRAFAPAHIPCRSAARLLGCRIARRPYQAGLLQSVRSVLHPDGGRCGRCRSGGRLRTEEAGPLLWDLLKAADRGRPRLLLQALLDPMALRVFAR</sequence>
<feature type="region of interest" description="Disordered" evidence="1">
    <location>
        <begin position="1"/>
        <end position="22"/>
    </location>
</feature>
<evidence type="ECO:0000313" key="2">
    <source>
        <dbReference type="EMBL" id="TMI89984.1"/>
    </source>
</evidence>
<evidence type="ECO:0000313" key="3">
    <source>
        <dbReference type="Proteomes" id="UP000318509"/>
    </source>
</evidence>
<accession>A0A537K2K2</accession>
<dbReference type="Pfam" id="PF08282">
    <property type="entry name" value="Hydrolase_3"/>
    <property type="match status" value="1"/>
</dbReference>